<reference evidence="3" key="1">
    <citation type="submission" date="2022-06" db="EMBL/GenBank/DDBJ databases">
        <authorList>
            <person name="Berger JAMES D."/>
            <person name="Berger JAMES D."/>
        </authorList>
    </citation>
    <scope>NUCLEOTIDE SEQUENCE [LARGE SCALE GENOMIC DNA]</scope>
</reference>
<feature type="region of interest" description="Disordered" evidence="2">
    <location>
        <begin position="540"/>
        <end position="588"/>
    </location>
</feature>
<feature type="compositionally biased region" description="Acidic residues" evidence="2">
    <location>
        <begin position="645"/>
        <end position="657"/>
    </location>
</feature>
<feature type="compositionally biased region" description="Polar residues" evidence="2">
    <location>
        <begin position="333"/>
        <end position="343"/>
    </location>
</feature>
<accession>A0AA85KAI5</accession>
<evidence type="ECO:0000313" key="4">
    <source>
        <dbReference type="WBParaSite" id="TREG1_8390.4"/>
    </source>
</evidence>
<reference evidence="4" key="2">
    <citation type="submission" date="2023-11" db="UniProtKB">
        <authorList>
            <consortium name="WormBaseParasite"/>
        </authorList>
    </citation>
    <scope>IDENTIFICATION</scope>
</reference>
<feature type="compositionally biased region" description="Low complexity" evidence="2">
    <location>
        <begin position="171"/>
        <end position="199"/>
    </location>
</feature>
<dbReference type="Proteomes" id="UP000050795">
    <property type="component" value="Unassembled WGS sequence"/>
</dbReference>
<feature type="region of interest" description="Disordered" evidence="2">
    <location>
        <begin position="162"/>
        <end position="210"/>
    </location>
</feature>
<feature type="compositionally biased region" description="Basic residues" evidence="2">
    <location>
        <begin position="778"/>
        <end position="802"/>
    </location>
</feature>
<dbReference type="WBParaSite" id="TREG1_8390.4">
    <property type="protein sequence ID" value="TREG1_8390.4"/>
    <property type="gene ID" value="TREG1_8390"/>
</dbReference>
<protein>
    <submittedName>
        <fullName evidence="4">Uncharacterized protein</fullName>
    </submittedName>
</protein>
<feature type="region of interest" description="Disordered" evidence="2">
    <location>
        <begin position="870"/>
        <end position="896"/>
    </location>
</feature>
<feature type="region of interest" description="Disordered" evidence="2">
    <location>
        <begin position="751"/>
        <end position="835"/>
    </location>
</feature>
<feature type="region of interest" description="Disordered" evidence="2">
    <location>
        <begin position="600"/>
        <end position="657"/>
    </location>
</feature>
<keyword evidence="3" id="KW-1185">Reference proteome</keyword>
<feature type="coiled-coil region" evidence="1">
    <location>
        <begin position="36"/>
        <end position="63"/>
    </location>
</feature>
<name>A0AA85KAI5_TRIRE</name>
<feature type="compositionally biased region" description="Basic residues" evidence="2">
    <location>
        <begin position="887"/>
        <end position="896"/>
    </location>
</feature>
<evidence type="ECO:0000313" key="3">
    <source>
        <dbReference type="Proteomes" id="UP000050795"/>
    </source>
</evidence>
<dbReference type="AlphaFoldDB" id="A0AA85KAI5"/>
<evidence type="ECO:0000256" key="1">
    <source>
        <dbReference type="SAM" id="Coils"/>
    </source>
</evidence>
<feature type="compositionally biased region" description="Polar residues" evidence="2">
    <location>
        <begin position="619"/>
        <end position="643"/>
    </location>
</feature>
<feature type="compositionally biased region" description="Basic and acidic residues" evidence="2">
    <location>
        <begin position="543"/>
        <end position="554"/>
    </location>
</feature>
<feature type="compositionally biased region" description="Polar residues" evidence="2">
    <location>
        <begin position="358"/>
        <end position="375"/>
    </location>
</feature>
<organism evidence="3 4">
    <name type="scientific">Trichobilharzia regenti</name>
    <name type="common">Nasal bird schistosome</name>
    <dbReference type="NCBI Taxonomy" id="157069"/>
    <lineage>
        <taxon>Eukaryota</taxon>
        <taxon>Metazoa</taxon>
        <taxon>Spiralia</taxon>
        <taxon>Lophotrochozoa</taxon>
        <taxon>Platyhelminthes</taxon>
        <taxon>Trematoda</taxon>
        <taxon>Digenea</taxon>
        <taxon>Strigeidida</taxon>
        <taxon>Schistosomatoidea</taxon>
        <taxon>Schistosomatidae</taxon>
        <taxon>Trichobilharzia</taxon>
    </lineage>
</organism>
<keyword evidence="1" id="KW-0175">Coiled coil</keyword>
<proteinExistence type="predicted"/>
<sequence>MTDLDLYSEIVVEDHEKEFENLSLSKTPEHTCSPHYSLLEAEVEALNAQVTRLEKERLTLLATKDQVANNFTRLGLACRREIRKLKSQIKLLCSKHKIPEPEDVSQTNLAQDVQIDPEKQNFFPDMVAYLHSDLPPVSIYSTNYAQHGSLSVTSKCDVTTQTEQFRRHNSRSSVSSYGSHSSQSVSSSSSSSTSSSSSSNHGKHHISTVNNGFIPNLTDLSSNNRYLPPHSRPAVSVISKKFERWTCHESIASGAHEKSCKLSKRGQDVACSSQLLVEKRLHAFASRSRGISAVKDDVGKQILTSNAHNRECAKQVSTQEKQNGYLNNQKILNGSSKNVQSLSKSRKQSFHTGKEYLSSPSRTTDQPSATRNSFVKSHHDPQIEQYGSRGSAEFLSNKPNDSCTGAELSSRDNATDQLLKNVETSVNLSRYHHSMRRRFAAPTHRNRCSRDAYHTNRTQADALDISSCSSEPKRKTKGASATLYTVRMGSKCCIKNVGFESGSHDPSDACHKLNASKEYLSYSRHSTPTTLILASSLSSGDIHTSKENPNKEASDAFNKPAVDSASQADKCSAHCSPKNDSFSSLDDKNTDLGIREVLGLTPPTEQESFEYQDDLPPIRSNSLSNRSEAESYQSQRHNTTIGNQEEGEISDDNEDAEVLNSSSDLNKIRKRSWSRSSHSSCKTPKLCSERQVNDASKCQVSTDFKHLSPYPTGIYRRLSEGSRNSGPDFSNLTYRVSPKCEDKHNTKLYCSSENHHHRASRLGSSASISPSTRNSRNEHHHRHHSYRSSHSTSKHRPVKRHYVSPERRDRSSTSSNPPRRRICHSPVSPNNANSNRLLFGHNRIVRRNRRFRVLSPILNRYPHRRLGVNFSKASGPRFGRDQYQHQNHQHRHQRKF</sequence>
<evidence type="ECO:0000256" key="2">
    <source>
        <dbReference type="SAM" id="MobiDB-lite"/>
    </source>
</evidence>
<feature type="region of interest" description="Disordered" evidence="2">
    <location>
        <begin position="333"/>
        <end position="379"/>
    </location>
</feature>